<comment type="similarity">
    <text evidence="1">Belongs to the 'phage' integrase family.</text>
</comment>
<organism evidence="6 7">
    <name type="scientific">Domibacillus iocasae</name>
    <dbReference type="NCBI Taxonomy" id="1714016"/>
    <lineage>
        <taxon>Bacteria</taxon>
        <taxon>Bacillati</taxon>
        <taxon>Bacillota</taxon>
        <taxon>Bacilli</taxon>
        <taxon>Bacillales</taxon>
        <taxon>Bacillaceae</taxon>
        <taxon>Domibacillus</taxon>
    </lineage>
</organism>
<dbReference type="EMBL" id="MAMP01000012">
    <property type="protein sequence ID" value="OES45621.1"/>
    <property type="molecule type" value="Genomic_DNA"/>
</dbReference>
<evidence type="ECO:0000313" key="7">
    <source>
        <dbReference type="Proteomes" id="UP000095658"/>
    </source>
</evidence>
<dbReference type="PANTHER" id="PTHR30349">
    <property type="entry name" value="PHAGE INTEGRASE-RELATED"/>
    <property type="match status" value="1"/>
</dbReference>
<dbReference type="PANTHER" id="PTHR30349:SF64">
    <property type="entry name" value="PROPHAGE INTEGRASE INTD-RELATED"/>
    <property type="match status" value="1"/>
</dbReference>
<dbReference type="Pfam" id="PF14659">
    <property type="entry name" value="Phage_int_SAM_3"/>
    <property type="match status" value="1"/>
</dbReference>
<proteinExistence type="inferred from homology"/>
<dbReference type="OrthoDB" id="9803188at2"/>
<protein>
    <recommendedName>
        <fullName evidence="5">Tyr recombinase domain-containing protein</fullName>
    </recommendedName>
</protein>
<keyword evidence="3" id="KW-0238">DNA-binding</keyword>
<keyword evidence="4" id="KW-0233">DNA recombination</keyword>
<dbReference type="AlphaFoldDB" id="A0A1E7DRC7"/>
<dbReference type="Proteomes" id="UP000095658">
    <property type="component" value="Unassembled WGS sequence"/>
</dbReference>
<evidence type="ECO:0000256" key="2">
    <source>
        <dbReference type="ARBA" id="ARBA00022908"/>
    </source>
</evidence>
<feature type="domain" description="Tyr recombinase" evidence="5">
    <location>
        <begin position="174"/>
        <end position="377"/>
    </location>
</feature>
<dbReference type="GO" id="GO:0015074">
    <property type="term" value="P:DNA integration"/>
    <property type="evidence" value="ECO:0007669"/>
    <property type="project" value="UniProtKB-KW"/>
</dbReference>
<name>A0A1E7DRC7_9BACI</name>
<dbReference type="InterPro" id="IPR050090">
    <property type="entry name" value="Tyrosine_recombinase_XerCD"/>
</dbReference>
<evidence type="ECO:0000256" key="3">
    <source>
        <dbReference type="ARBA" id="ARBA00023125"/>
    </source>
</evidence>
<dbReference type="GO" id="GO:0006310">
    <property type="term" value="P:DNA recombination"/>
    <property type="evidence" value="ECO:0007669"/>
    <property type="project" value="UniProtKB-KW"/>
</dbReference>
<evidence type="ECO:0000313" key="6">
    <source>
        <dbReference type="EMBL" id="OES45621.1"/>
    </source>
</evidence>
<dbReference type="GO" id="GO:0003677">
    <property type="term" value="F:DNA binding"/>
    <property type="evidence" value="ECO:0007669"/>
    <property type="project" value="UniProtKB-KW"/>
</dbReference>
<evidence type="ECO:0000259" key="5">
    <source>
        <dbReference type="PROSITE" id="PS51898"/>
    </source>
</evidence>
<keyword evidence="2" id="KW-0229">DNA integration</keyword>
<accession>A0A1E7DRC7</accession>
<evidence type="ECO:0000256" key="4">
    <source>
        <dbReference type="ARBA" id="ARBA00023172"/>
    </source>
</evidence>
<evidence type="ECO:0000256" key="1">
    <source>
        <dbReference type="ARBA" id="ARBA00008857"/>
    </source>
</evidence>
<dbReference type="SUPFAM" id="SSF56349">
    <property type="entry name" value="DNA breaking-rejoining enzymes"/>
    <property type="match status" value="1"/>
</dbReference>
<dbReference type="Gene3D" id="1.10.443.10">
    <property type="entry name" value="Intergrase catalytic core"/>
    <property type="match status" value="1"/>
</dbReference>
<dbReference type="Gene3D" id="1.10.150.130">
    <property type="match status" value="1"/>
</dbReference>
<dbReference type="RefSeq" id="WP_069937618.1">
    <property type="nucleotide sequence ID" value="NZ_MAMP01000012.1"/>
</dbReference>
<dbReference type="InterPro" id="IPR010998">
    <property type="entry name" value="Integrase_recombinase_N"/>
</dbReference>
<dbReference type="PROSITE" id="PS51898">
    <property type="entry name" value="TYR_RECOMBINASE"/>
    <property type="match status" value="1"/>
</dbReference>
<gene>
    <name evidence="6" type="ORF">BA724_02075</name>
</gene>
<dbReference type="InterPro" id="IPR013762">
    <property type="entry name" value="Integrase-like_cat_sf"/>
</dbReference>
<dbReference type="CDD" id="cd01189">
    <property type="entry name" value="INT_ICEBs1_C_like"/>
    <property type="match status" value="1"/>
</dbReference>
<comment type="caution">
    <text evidence="6">The sequence shown here is derived from an EMBL/GenBank/DDBJ whole genome shotgun (WGS) entry which is preliminary data.</text>
</comment>
<dbReference type="Pfam" id="PF00589">
    <property type="entry name" value="Phage_integrase"/>
    <property type="match status" value="1"/>
</dbReference>
<sequence>MSSYIVLDKKNPDDKSELPRIKITVELGYDKRGKRIRRKKTVSLKTLSPRTIKKAITEFEIEVATSSPIDTNNLKYREAVALWLENHVSHLSFQSQKAYQQNIQAALDFFGEMKLNDLKKFHIVEFMNHLTEDDVKSADYKMRVNQLMLQKMVEWDLMPENVAKTVKKKKQQKKEMLFYDINEVKRLFEMLEDAMPKHRMAVKTAVLSGMRLGEILGLTMENVNFADNTITVKHTLVHDTKKDIYYLGDPKNKKTRIIPMPDDYMKELRKYINEVKKIRMAYGSEWRGIEGMDLIFCRPDGYPHLPQTFLKYFIEFTEKHGLKRIRFHDLRHTHASLLLSNGVNIKVIQERLGHSTITLTMDTYSHLTKENEQEAVTKLMSIF</sequence>
<reference evidence="6 7" key="1">
    <citation type="submission" date="2016-06" db="EMBL/GenBank/DDBJ databases">
        <title>Domibacillus iocasae genome sequencing.</title>
        <authorList>
            <person name="Verma A."/>
            <person name="Pal Y."/>
            <person name="Ojha A.K."/>
            <person name="Krishnamurthi S."/>
        </authorList>
    </citation>
    <scope>NUCLEOTIDE SEQUENCE [LARGE SCALE GENOMIC DNA]</scope>
    <source>
        <strain evidence="6 7">DSM 29979</strain>
    </source>
</reference>
<keyword evidence="7" id="KW-1185">Reference proteome</keyword>
<dbReference type="InterPro" id="IPR004107">
    <property type="entry name" value="Integrase_SAM-like_N"/>
</dbReference>
<dbReference type="InterPro" id="IPR002104">
    <property type="entry name" value="Integrase_catalytic"/>
</dbReference>
<dbReference type="InterPro" id="IPR011010">
    <property type="entry name" value="DNA_brk_join_enz"/>
</dbReference>